<reference evidence="5 6" key="1">
    <citation type="submission" date="2019-11" db="EMBL/GenBank/DDBJ databases">
        <title>Pseudodesulfovibrio alkaliphilus, sp. nov., an alkaliphilic sulfate-reducing bacteria from mud volcano of Taman peninsula, Russia.</title>
        <authorList>
            <person name="Frolova A."/>
            <person name="Merkel A.Y."/>
            <person name="Slobodkin A.I."/>
        </authorList>
    </citation>
    <scope>NUCLEOTIDE SEQUENCE [LARGE SCALE GENOMIC DNA]</scope>
    <source>
        <strain evidence="5 6">F-1</strain>
    </source>
</reference>
<feature type="chain" id="PRO_5029623981" evidence="3">
    <location>
        <begin position="22"/>
        <end position="410"/>
    </location>
</feature>
<feature type="signal peptide" evidence="3">
    <location>
        <begin position="1"/>
        <end position="21"/>
    </location>
</feature>
<dbReference type="AlphaFoldDB" id="A0A7K1KL39"/>
<proteinExistence type="inferred from homology"/>
<dbReference type="Gene3D" id="3.40.50.2300">
    <property type="match status" value="2"/>
</dbReference>
<dbReference type="EMBL" id="WODC01000001">
    <property type="protein sequence ID" value="MUM76612.1"/>
    <property type="molecule type" value="Genomic_DNA"/>
</dbReference>
<comment type="caution">
    <text evidence="5">The sequence shown here is derived from an EMBL/GenBank/DDBJ whole genome shotgun (WGS) entry which is preliminary data.</text>
</comment>
<accession>A0A7K1KL39</accession>
<dbReference type="InterPro" id="IPR028082">
    <property type="entry name" value="Peripla_BP_I"/>
</dbReference>
<protein>
    <submittedName>
        <fullName evidence="5">ABC transporter substrate-binding protein</fullName>
    </submittedName>
</protein>
<feature type="domain" description="Leucine-binding protein" evidence="4">
    <location>
        <begin position="46"/>
        <end position="391"/>
    </location>
</feature>
<evidence type="ECO:0000256" key="3">
    <source>
        <dbReference type="SAM" id="SignalP"/>
    </source>
</evidence>
<dbReference type="Proteomes" id="UP000461162">
    <property type="component" value="Unassembled WGS sequence"/>
</dbReference>
<evidence type="ECO:0000256" key="2">
    <source>
        <dbReference type="ARBA" id="ARBA00022729"/>
    </source>
</evidence>
<dbReference type="RefSeq" id="WP_155932211.1">
    <property type="nucleotide sequence ID" value="NZ_WODC01000001.1"/>
</dbReference>
<comment type="similarity">
    <text evidence="1">Belongs to the leucine-binding protein family.</text>
</comment>
<keyword evidence="2 3" id="KW-0732">Signal</keyword>
<gene>
    <name evidence="5" type="ORF">GKC30_03075</name>
</gene>
<keyword evidence="6" id="KW-1185">Reference proteome</keyword>
<evidence type="ECO:0000256" key="1">
    <source>
        <dbReference type="ARBA" id="ARBA00010062"/>
    </source>
</evidence>
<evidence type="ECO:0000259" key="4">
    <source>
        <dbReference type="Pfam" id="PF13458"/>
    </source>
</evidence>
<evidence type="ECO:0000313" key="5">
    <source>
        <dbReference type="EMBL" id="MUM76612.1"/>
    </source>
</evidence>
<dbReference type="Pfam" id="PF13458">
    <property type="entry name" value="Peripla_BP_6"/>
    <property type="match status" value="1"/>
</dbReference>
<name>A0A7K1KL39_9BACT</name>
<dbReference type="PANTHER" id="PTHR47235">
    <property type="entry name" value="BLR6548 PROTEIN"/>
    <property type="match status" value="1"/>
</dbReference>
<dbReference type="PROSITE" id="PS51257">
    <property type="entry name" value="PROKAR_LIPOPROTEIN"/>
    <property type="match status" value="1"/>
</dbReference>
<evidence type="ECO:0000313" key="6">
    <source>
        <dbReference type="Proteomes" id="UP000461162"/>
    </source>
</evidence>
<dbReference type="SUPFAM" id="SSF53822">
    <property type="entry name" value="Periplasmic binding protein-like I"/>
    <property type="match status" value="1"/>
</dbReference>
<dbReference type="PANTHER" id="PTHR47235:SF1">
    <property type="entry name" value="BLR6548 PROTEIN"/>
    <property type="match status" value="1"/>
</dbReference>
<dbReference type="CDD" id="cd06334">
    <property type="entry name" value="PBP1_ABC_ligand_binding-like"/>
    <property type="match status" value="1"/>
</dbReference>
<organism evidence="5 6">
    <name type="scientific">Pseudodesulfovibrio alkaliphilus</name>
    <dbReference type="NCBI Taxonomy" id="2661613"/>
    <lineage>
        <taxon>Bacteria</taxon>
        <taxon>Pseudomonadati</taxon>
        <taxon>Thermodesulfobacteriota</taxon>
        <taxon>Desulfovibrionia</taxon>
        <taxon>Desulfovibrionales</taxon>
        <taxon>Desulfovibrionaceae</taxon>
    </lineage>
</organism>
<dbReference type="InterPro" id="IPR028081">
    <property type="entry name" value="Leu-bd"/>
</dbReference>
<sequence>MRAGQIITAACTMLLAGLMLMGCGGEGDKPAQTATTGSESQADTSPIRVGGLIDLSGPTSSVGVPYADGLRAAVRYINDNGGIGGRPIVFDLQDTAYNVQQGLSLYKKMVNTDKVVCIQGFGSAVTEALVRTQAKDQVPNFSASYSAHLTDPRTAPYNFFISADYSTQLRAALKYFRSQWTEARAPKVAFIYPDHPYGLAPIPAGRAYATELGYEIVGETNVALNAIDATTELLPLKNKAPDFCWVGGTTPSTSVILKSAKNIGMTSVFFTNIWGTDETLPALAGADANGSFSNQAAAVYGKDVPGMKIIEQITGGKPQMTHYVRGFVSILTMAEAMKRAADKGAVTGESIKDAAETLRDYDPMGLAPLISYFPDDHRPNMAVLLYTIKDGQLTFVAEEILDRRADWLGH</sequence>